<evidence type="ECO:0000256" key="9">
    <source>
        <dbReference type="ARBA" id="ARBA00023136"/>
    </source>
</evidence>
<evidence type="ECO:0000256" key="7">
    <source>
        <dbReference type="ARBA" id="ARBA00022989"/>
    </source>
</evidence>
<keyword evidence="6" id="KW-0375">Hydrogen ion transport</keyword>
<name>A0AA89BMW6_PINIB</name>
<keyword evidence="13" id="KW-1185">Reference proteome</keyword>
<feature type="transmembrane region" description="Helical" evidence="11">
    <location>
        <begin position="159"/>
        <end position="180"/>
    </location>
</feature>
<evidence type="ECO:0000256" key="11">
    <source>
        <dbReference type="SAM" id="Phobius"/>
    </source>
</evidence>
<feature type="transmembrane region" description="Helical" evidence="11">
    <location>
        <begin position="70"/>
        <end position="95"/>
    </location>
</feature>
<accession>A0AA89BMW6</accession>
<keyword evidence="4" id="KW-1003">Cell membrane</keyword>
<keyword evidence="9 11" id="KW-0472">Membrane</keyword>
<dbReference type="EMBL" id="VSWD01000013">
    <property type="protein sequence ID" value="KAK3084905.1"/>
    <property type="molecule type" value="Genomic_DNA"/>
</dbReference>
<comment type="caution">
    <text evidence="12">The sequence shown here is derived from an EMBL/GenBank/DDBJ whole genome shotgun (WGS) entry which is preliminary data.</text>
</comment>
<evidence type="ECO:0000313" key="13">
    <source>
        <dbReference type="Proteomes" id="UP001186944"/>
    </source>
</evidence>
<evidence type="ECO:0000256" key="3">
    <source>
        <dbReference type="ARBA" id="ARBA00022448"/>
    </source>
</evidence>
<evidence type="ECO:0000256" key="10">
    <source>
        <dbReference type="ARBA" id="ARBA00023303"/>
    </source>
</evidence>
<keyword evidence="10" id="KW-0407">Ion channel</keyword>
<dbReference type="Proteomes" id="UP001186944">
    <property type="component" value="Unassembled WGS sequence"/>
</dbReference>
<feature type="transmembrane region" description="Helical" evidence="11">
    <location>
        <begin position="187"/>
        <end position="206"/>
    </location>
</feature>
<dbReference type="GO" id="GO:0015252">
    <property type="term" value="F:proton channel activity"/>
    <property type="evidence" value="ECO:0007669"/>
    <property type="project" value="InterPro"/>
</dbReference>
<keyword evidence="8" id="KW-0406">Ion transport</keyword>
<dbReference type="PANTHER" id="PTHR21522:SF32">
    <property type="entry name" value="OTOPETRIN-2"/>
    <property type="match status" value="1"/>
</dbReference>
<comment type="similarity">
    <text evidence="2">Belongs to the otopetrin family.</text>
</comment>
<reference evidence="12" key="1">
    <citation type="submission" date="2019-08" db="EMBL/GenBank/DDBJ databases">
        <title>The improved chromosome-level genome for the pearl oyster Pinctada fucata martensii using PacBio sequencing and Hi-C.</title>
        <authorList>
            <person name="Zheng Z."/>
        </authorList>
    </citation>
    <scope>NUCLEOTIDE SEQUENCE</scope>
    <source>
        <strain evidence="12">ZZ-2019</strain>
        <tissue evidence="12">Adductor muscle</tissue>
    </source>
</reference>
<evidence type="ECO:0000313" key="12">
    <source>
        <dbReference type="EMBL" id="KAK3084905.1"/>
    </source>
</evidence>
<comment type="subcellular location">
    <subcellularLocation>
        <location evidence="1">Cell membrane</location>
        <topology evidence="1">Multi-pass membrane protein</topology>
    </subcellularLocation>
</comment>
<sequence>MESVKYFIKAAFRAAIIVPLTAGNSVNPHNPQETDGSLASMVTIACLTAITFVIIGIYGGKQTKVTEAHLVIWSLVVAMIILALICVIVISVVAYRHRAEWFVRQTESIRKGSLKLKIMFLWLFGFGIILETTLDLAINVDCIRQDKTVDHYTYRIASIASHLLSIVYYCLQMGFISYFIGYKFEGYIRINYGILIILLANLIHWFNSVVSEANDTYYRHNHTDITGSDCHSPDSDAPRRHPGFTLYRYAENDTYDDACYWNSRIECFLEQLLPYLLPARIEYFLLATGFILGMWPSVKHDENHTAEGK</sequence>
<dbReference type="Pfam" id="PF03189">
    <property type="entry name" value="Otopetrin"/>
    <property type="match status" value="1"/>
</dbReference>
<dbReference type="AlphaFoldDB" id="A0AA89BMW6"/>
<evidence type="ECO:0000256" key="6">
    <source>
        <dbReference type="ARBA" id="ARBA00022781"/>
    </source>
</evidence>
<dbReference type="InterPro" id="IPR004878">
    <property type="entry name" value="Otopetrin"/>
</dbReference>
<keyword evidence="3" id="KW-0813">Transport</keyword>
<feature type="transmembrane region" description="Helical" evidence="11">
    <location>
        <begin position="38"/>
        <end position="58"/>
    </location>
</feature>
<protein>
    <submittedName>
        <fullName evidence="12">Uncharacterized protein</fullName>
    </submittedName>
</protein>
<keyword evidence="5 11" id="KW-0812">Transmembrane</keyword>
<dbReference type="PANTHER" id="PTHR21522">
    <property type="entry name" value="PROTON CHANNEL OTOP"/>
    <property type="match status" value="1"/>
</dbReference>
<feature type="transmembrane region" description="Helical" evidence="11">
    <location>
        <begin position="116"/>
        <end position="139"/>
    </location>
</feature>
<proteinExistence type="inferred from homology"/>
<gene>
    <name evidence="12" type="ORF">FSP39_021173</name>
</gene>
<keyword evidence="7 11" id="KW-1133">Transmembrane helix</keyword>
<dbReference type="GO" id="GO:0005886">
    <property type="term" value="C:plasma membrane"/>
    <property type="evidence" value="ECO:0007669"/>
    <property type="project" value="UniProtKB-SubCell"/>
</dbReference>
<evidence type="ECO:0000256" key="2">
    <source>
        <dbReference type="ARBA" id="ARBA00006513"/>
    </source>
</evidence>
<evidence type="ECO:0000256" key="4">
    <source>
        <dbReference type="ARBA" id="ARBA00022475"/>
    </source>
</evidence>
<evidence type="ECO:0000256" key="5">
    <source>
        <dbReference type="ARBA" id="ARBA00022692"/>
    </source>
</evidence>
<organism evidence="12 13">
    <name type="scientific">Pinctada imbricata</name>
    <name type="common">Atlantic pearl-oyster</name>
    <name type="synonym">Pinctada martensii</name>
    <dbReference type="NCBI Taxonomy" id="66713"/>
    <lineage>
        <taxon>Eukaryota</taxon>
        <taxon>Metazoa</taxon>
        <taxon>Spiralia</taxon>
        <taxon>Lophotrochozoa</taxon>
        <taxon>Mollusca</taxon>
        <taxon>Bivalvia</taxon>
        <taxon>Autobranchia</taxon>
        <taxon>Pteriomorphia</taxon>
        <taxon>Pterioida</taxon>
        <taxon>Pterioidea</taxon>
        <taxon>Pteriidae</taxon>
        <taxon>Pinctada</taxon>
    </lineage>
</organism>
<evidence type="ECO:0000256" key="1">
    <source>
        <dbReference type="ARBA" id="ARBA00004651"/>
    </source>
</evidence>
<evidence type="ECO:0000256" key="8">
    <source>
        <dbReference type="ARBA" id="ARBA00023065"/>
    </source>
</evidence>